<dbReference type="Proteomes" id="UP000075515">
    <property type="component" value="Unassembled WGS sequence"/>
</dbReference>
<sequence length="69" mass="8146">MEAWYEVWADEGHSVPCLLLFRPIEGGYEILDPGQGNRQLFLSEKYEDARFWLLEDEFVLVGRKELDEP</sequence>
<evidence type="ECO:0000313" key="1">
    <source>
        <dbReference type="EMBL" id="KYF90926.1"/>
    </source>
</evidence>
<accession>A0A150SEU0</accession>
<proteinExistence type="predicted"/>
<gene>
    <name evidence="1" type="ORF">BE18_05445</name>
</gene>
<dbReference type="EMBL" id="JEMC01002082">
    <property type="protein sequence ID" value="KYF90926.1"/>
    <property type="molecule type" value="Genomic_DNA"/>
</dbReference>
<name>A0A150SEU0_SORCE</name>
<dbReference type="AlphaFoldDB" id="A0A150SEU0"/>
<protein>
    <submittedName>
        <fullName evidence="1">Uncharacterized protein</fullName>
    </submittedName>
</protein>
<organism evidence="1 2">
    <name type="scientific">Sorangium cellulosum</name>
    <name type="common">Polyangium cellulosum</name>
    <dbReference type="NCBI Taxonomy" id="56"/>
    <lineage>
        <taxon>Bacteria</taxon>
        <taxon>Pseudomonadati</taxon>
        <taxon>Myxococcota</taxon>
        <taxon>Polyangia</taxon>
        <taxon>Polyangiales</taxon>
        <taxon>Polyangiaceae</taxon>
        <taxon>Sorangium</taxon>
    </lineage>
</organism>
<reference evidence="1 2" key="1">
    <citation type="submission" date="2014-02" db="EMBL/GenBank/DDBJ databases">
        <title>The small core and large imbalanced accessory genome model reveals a collaborative survival strategy of Sorangium cellulosum strains in nature.</title>
        <authorList>
            <person name="Han K."/>
            <person name="Peng R."/>
            <person name="Blom J."/>
            <person name="Li Y.-Z."/>
        </authorList>
    </citation>
    <scope>NUCLEOTIDE SEQUENCE [LARGE SCALE GENOMIC DNA]</scope>
    <source>
        <strain evidence="1 2">So0149</strain>
    </source>
</reference>
<comment type="caution">
    <text evidence="1">The sequence shown here is derived from an EMBL/GenBank/DDBJ whole genome shotgun (WGS) entry which is preliminary data.</text>
</comment>
<evidence type="ECO:0000313" key="2">
    <source>
        <dbReference type="Proteomes" id="UP000075515"/>
    </source>
</evidence>